<name>A0ABW5LR73_9FLAO</name>
<evidence type="ECO:0000259" key="1">
    <source>
        <dbReference type="Pfam" id="PF14534"/>
    </source>
</evidence>
<reference evidence="3" key="1">
    <citation type="journal article" date="2019" name="Int. J. Syst. Evol. Microbiol.">
        <title>The Global Catalogue of Microorganisms (GCM) 10K type strain sequencing project: providing services to taxonomists for standard genome sequencing and annotation.</title>
        <authorList>
            <consortium name="The Broad Institute Genomics Platform"/>
            <consortium name="The Broad Institute Genome Sequencing Center for Infectious Disease"/>
            <person name="Wu L."/>
            <person name="Ma J."/>
        </authorList>
    </citation>
    <scope>NUCLEOTIDE SEQUENCE [LARGE SCALE GENOMIC DNA]</scope>
    <source>
        <strain evidence="3">KCTC 52127</strain>
    </source>
</reference>
<dbReference type="RefSeq" id="WP_379665494.1">
    <property type="nucleotide sequence ID" value="NZ_JBHULH010000001.1"/>
</dbReference>
<sequence length="170" mass="20049">MKQLITLLIMVCISCISHSQQKEKHDFSKEIDTQLWEQFVKAYNSRNAALYNDIHTDDIVRITKRGIRQGETFKKGIIKSYGRANQPKRKIEFKHEHRIHEKDIAYEVGYFKVTYFKEGKEESYFGRFSVLLKKEGGKWKIAQDWDVDQINGVAITAKDYKKLDSKIIKE</sequence>
<organism evidence="2 3">
    <name type="scientific">Pseudotenacibaculum haliotis</name>
    <dbReference type="NCBI Taxonomy" id="1862138"/>
    <lineage>
        <taxon>Bacteria</taxon>
        <taxon>Pseudomonadati</taxon>
        <taxon>Bacteroidota</taxon>
        <taxon>Flavobacteriia</taxon>
        <taxon>Flavobacteriales</taxon>
        <taxon>Flavobacteriaceae</taxon>
        <taxon>Pseudotenacibaculum</taxon>
    </lineage>
</organism>
<evidence type="ECO:0000313" key="2">
    <source>
        <dbReference type="EMBL" id="MFD2566791.1"/>
    </source>
</evidence>
<comment type="caution">
    <text evidence="2">The sequence shown here is derived from an EMBL/GenBank/DDBJ whole genome shotgun (WGS) entry which is preliminary data.</text>
</comment>
<dbReference type="Gene3D" id="3.10.450.50">
    <property type="match status" value="1"/>
</dbReference>
<dbReference type="InterPro" id="IPR027843">
    <property type="entry name" value="DUF4440"/>
</dbReference>
<dbReference type="Proteomes" id="UP001597508">
    <property type="component" value="Unassembled WGS sequence"/>
</dbReference>
<proteinExistence type="predicted"/>
<feature type="domain" description="DUF4440" evidence="1">
    <location>
        <begin position="34"/>
        <end position="141"/>
    </location>
</feature>
<accession>A0ABW5LR73</accession>
<gene>
    <name evidence="2" type="ORF">ACFSRZ_05380</name>
</gene>
<dbReference type="EMBL" id="JBHULH010000001">
    <property type="protein sequence ID" value="MFD2566791.1"/>
    <property type="molecule type" value="Genomic_DNA"/>
</dbReference>
<dbReference type="Pfam" id="PF14534">
    <property type="entry name" value="DUF4440"/>
    <property type="match status" value="1"/>
</dbReference>
<keyword evidence="3" id="KW-1185">Reference proteome</keyword>
<dbReference type="SUPFAM" id="SSF54427">
    <property type="entry name" value="NTF2-like"/>
    <property type="match status" value="1"/>
</dbReference>
<protein>
    <submittedName>
        <fullName evidence="2">Nuclear transport factor 2 family protein</fullName>
    </submittedName>
</protein>
<evidence type="ECO:0000313" key="3">
    <source>
        <dbReference type="Proteomes" id="UP001597508"/>
    </source>
</evidence>
<dbReference type="InterPro" id="IPR032710">
    <property type="entry name" value="NTF2-like_dom_sf"/>
</dbReference>